<accession>A0ABW7G9Z6</accession>
<feature type="compositionally biased region" description="Basic and acidic residues" evidence="1">
    <location>
        <begin position="43"/>
        <end position="52"/>
    </location>
</feature>
<reference evidence="2 3" key="1">
    <citation type="submission" date="2024-09" db="EMBL/GenBank/DDBJ databases">
        <title>Novel species of the genus Pelomonas and Roseateles isolated from streams.</title>
        <authorList>
            <person name="Lu H."/>
        </authorList>
    </citation>
    <scope>NUCLEOTIDE SEQUENCE [LARGE SCALE GENOMIC DNA]</scope>
    <source>
        <strain evidence="2 3">BYS96W</strain>
    </source>
</reference>
<dbReference type="Proteomes" id="UP001606305">
    <property type="component" value="Unassembled WGS sequence"/>
</dbReference>
<evidence type="ECO:0000313" key="2">
    <source>
        <dbReference type="EMBL" id="MFG6458727.1"/>
    </source>
</evidence>
<organism evidence="2 3">
    <name type="scientific">Pelomonas nitida</name>
    <dbReference type="NCBI Taxonomy" id="3299027"/>
    <lineage>
        <taxon>Bacteria</taxon>
        <taxon>Pseudomonadati</taxon>
        <taxon>Pseudomonadota</taxon>
        <taxon>Betaproteobacteria</taxon>
        <taxon>Burkholderiales</taxon>
        <taxon>Sphaerotilaceae</taxon>
        <taxon>Roseateles</taxon>
    </lineage>
</organism>
<evidence type="ECO:0000256" key="1">
    <source>
        <dbReference type="SAM" id="MobiDB-lite"/>
    </source>
</evidence>
<name>A0ABW7G9Z6_9BURK</name>
<proteinExistence type="predicted"/>
<evidence type="ECO:0000313" key="3">
    <source>
        <dbReference type="Proteomes" id="UP001606305"/>
    </source>
</evidence>
<dbReference type="EMBL" id="JBIGIA010000015">
    <property type="protein sequence ID" value="MFG6458727.1"/>
    <property type="molecule type" value="Genomic_DNA"/>
</dbReference>
<feature type="region of interest" description="Disordered" evidence="1">
    <location>
        <begin position="43"/>
        <end position="66"/>
    </location>
</feature>
<comment type="caution">
    <text evidence="2">The sequence shown here is derived from an EMBL/GenBank/DDBJ whole genome shotgun (WGS) entry which is preliminary data.</text>
</comment>
<dbReference type="RefSeq" id="WP_394489991.1">
    <property type="nucleotide sequence ID" value="NZ_JBIGIA010000015.1"/>
</dbReference>
<gene>
    <name evidence="2" type="ORF">ACG00X_17960</name>
</gene>
<protein>
    <submittedName>
        <fullName evidence="2">Uncharacterized protein</fullName>
    </submittedName>
</protein>
<sequence>MAKLRTPAAQVGVMLLPPPMSVDAWEERASRQQSALLLACSEDRGEEVKLPDLPDPMTRANRSPSR</sequence>
<keyword evidence="3" id="KW-1185">Reference proteome</keyword>